<dbReference type="RefSeq" id="WP_053173552.1">
    <property type="nucleotide sequence ID" value="NZ_LGUV01000336.1"/>
</dbReference>
<name>A0A0L8MAZ9_STRVG</name>
<dbReference type="OrthoDB" id="4193501at2"/>
<feature type="signal peptide" evidence="1">
    <location>
        <begin position="1"/>
        <end position="27"/>
    </location>
</feature>
<dbReference type="PROSITE" id="PS50231">
    <property type="entry name" value="RICIN_B_LECTIN"/>
    <property type="match status" value="1"/>
</dbReference>
<accession>A0A0L8MAZ9</accession>
<dbReference type="InterPro" id="IPR035992">
    <property type="entry name" value="Ricin_B-like_lectins"/>
</dbReference>
<dbReference type="PATRIC" id="fig|1961.12.peg.5223"/>
<reference evidence="3" key="1">
    <citation type="submission" date="2015-07" db="EMBL/GenBank/DDBJ databases">
        <authorList>
            <consortium name="Consortium for Microbial Forensics and Genomics (microFORGE)"/>
            <person name="Knight B.M."/>
            <person name="Roberts D.P."/>
            <person name="Lin D."/>
            <person name="Hari K."/>
            <person name="Fletcher J."/>
            <person name="Melcher U."/>
            <person name="Blagden T."/>
            <person name="Winegar R.A."/>
        </authorList>
    </citation>
    <scope>NUCLEOTIDE SEQUENCE [LARGE SCALE GENOMIC DNA]</scope>
    <source>
        <strain evidence="3">NRRL B-1447</strain>
    </source>
</reference>
<protein>
    <submittedName>
        <fullName evidence="2">Uncharacterized protein</fullName>
    </submittedName>
</protein>
<dbReference type="Proteomes" id="UP000037084">
    <property type="component" value="Unassembled WGS sequence"/>
</dbReference>
<organism evidence="2 3">
    <name type="scientific">Streptomyces virginiae</name>
    <name type="common">Streptomyces cinnamonensis</name>
    <dbReference type="NCBI Taxonomy" id="1961"/>
    <lineage>
        <taxon>Bacteria</taxon>
        <taxon>Bacillati</taxon>
        <taxon>Actinomycetota</taxon>
        <taxon>Actinomycetes</taxon>
        <taxon>Kitasatosporales</taxon>
        <taxon>Streptomycetaceae</taxon>
        <taxon>Streptomyces</taxon>
    </lineage>
</organism>
<gene>
    <name evidence="2" type="ORF">ADK75_23255</name>
</gene>
<evidence type="ECO:0000313" key="2">
    <source>
        <dbReference type="EMBL" id="KOG47555.1"/>
    </source>
</evidence>
<dbReference type="SUPFAM" id="SSF50370">
    <property type="entry name" value="Ricin B-like lectins"/>
    <property type="match status" value="1"/>
</dbReference>
<sequence>MTKRRLALLAVTVALPAVLTGATPASADELRNQDLVNKMDGSRLTTGSTADGTQVFSARGTARDANVGEAWDFNATWDPVARLWTGTLRTTSGGKCLQPIDNTPARGETIVIRTCDDSALQRWSLREETKGDDSNRWWVWRPETNLDVAMAAVNIETDYDLLRLDYSYPSSDRLWKLGPNNSAWW</sequence>
<proteinExistence type="predicted"/>
<keyword evidence="1" id="KW-0732">Signal</keyword>
<dbReference type="Gene3D" id="2.80.10.50">
    <property type="match status" value="1"/>
</dbReference>
<dbReference type="CDD" id="cd00161">
    <property type="entry name" value="beta-trefoil_Ricin-like"/>
    <property type="match status" value="1"/>
</dbReference>
<evidence type="ECO:0000313" key="3">
    <source>
        <dbReference type="Proteomes" id="UP000037084"/>
    </source>
</evidence>
<evidence type="ECO:0000256" key="1">
    <source>
        <dbReference type="SAM" id="SignalP"/>
    </source>
</evidence>
<dbReference type="EMBL" id="LGUV01000336">
    <property type="protein sequence ID" value="KOG47555.1"/>
    <property type="molecule type" value="Genomic_DNA"/>
</dbReference>
<feature type="chain" id="PRO_5005587084" evidence="1">
    <location>
        <begin position="28"/>
        <end position="185"/>
    </location>
</feature>
<dbReference type="AlphaFoldDB" id="A0A0L8MAZ9"/>
<comment type="caution">
    <text evidence="2">The sequence shown here is derived from an EMBL/GenBank/DDBJ whole genome shotgun (WGS) entry which is preliminary data.</text>
</comment>